<gene>
    <name evidence="1" type="ORF">AD951_09970</name>
</gene>
<dbReference type="AlphaFoldDB" id="A0A149UL15"/>
<dbReference type="EMBL" id="LHZX01000304">
    <property type="protein sequence ID" value="KXV68657.1"/>
    <property type="molecule type" value="Genomic_DNA"/>
</dbReference>
<evidence type="ECO:0000313" key="2">
    <source>
        <dbReference type="Proteomes" id="UP000075377"/>
    </source>
</evidence>
<dbReference type="RefSeq" id="WP_061501586.1">
    <property type="nucleotide sequence ID" value="NZ_LHZX01000304.1"/>
</dbReference>
<dbReference type="PATRIC" id="fig|178901.14.peg.2402"/>
<organism evidence="1 2">
    <name type="scientific">Acetobacter malorum</name>
    <dbReference type="NCBI Taxonomy" id="178901"/>
    <lineage>
        <taxon>Bacteria</taxon>
        <taxon>Pseudomonadati</taxon>
        <taxon>Pseudomonadota</taxon>
        <taxon>Alphaproteobacteria</taxon>
        <taxon>Acetobacterales</taxon>
        <taxon>Acetobacteraceae</taxon>
        <taxon>Acetobacter</taxon>
    </lineage>
</organism>
<dbReference type="OrthoDB" id="7224565at2"/>
<accession>A0A149UL15</accession>
<sequence length="135" mass="13958">MSTLLDFSAGVAIGARGNVLSGGQIVDAITNGAPVVTHVNPDTSCSLSFAAFGKVAHRLMPEQAIALSLTGGIDGQLQEMLVMVQQTATGNASVTLPESVIWHGQVPFIDTRAGAITFFLLWSLDGGNTVYGRAA</sequence>
<proteinExistence type="predicted"/>
<name>A0A149UL15_9PROT</name>
<comment type="caution">
    <text evidence="1">The sequence shown here is derived from an EMBL/GenBank/DDBJ whole genome shotgun (WGS) entry which is preliminary data.</text>
</comment>
<protein>
    <submittedName>
        <fullName evidence="1">Uncharacterized protein</fullName>
    </submittedName>
</protein>
<dbReference type="Proteomes" id="UP000075377">
    <property type="component" value="Unassembled WGS sequence"/>
</dbReference>
<reference evidence="1 2" key="1">
    <citation type="submission" date="2015-06" db="EMBL/GenBank/DDBJ databases">
        <title>Improved classification and identification of acetic acid bacteria using matrix-assisted laser desorption/ionization time-of-flight mass spectrometry; Gluconobacter nephelii and Gluconobacter uchimurae are later heterotypic synonyms of Gluconobacter japonicus and Gluconobacter oxydans, respectively.</title>
        <authorList>
            <person name="Li L."/>
            <person name="Cleenwerck I."/>
            <person name="De Vuyst L."/>
            <person name="Vandamme P."/>
        </authorList>
    </citation>
    <scope>NUCLEOTIDE SEQUENCE [LARGE SCALE GENOMIC DNA]</scope>
    <source>
        <strain evidence="1 2">LMG 1699</strain>
    </source>
</reference>
<evidence type="ECO:0000313" key="1">
    <source>
        <dbReference type="EMBL" id="KXV68657.1"/>
    </source>
</evidence>